<dbReference type="SUPFAM" id="SSF52343">
    <property type="entry name" value="Ferredoxin reductase-like, C-terminal NADP-linked domain"/>
    <property type="match status" value="1"/>
</dbReference>
<dbReference type="GO" id="GO:0006826">
    <property type="term" value="P:iron ion transport"/>
    <property type="evidence" value="ECO:0007669"/>
    <property type="project" value="TreeGrafter"/>
</dbReference>
<feature type="compositionally biased region" description="Basic and acidic residues" evidence="9">
    <location>
        <begin position="218"/>
        <end position="232"/>
    </location>
</feature>
<evidence type="ECO:0000256" key="1">
    <source>
        <dbReference type="ARBA" id="ARBA00004651"/>
    </source>
</evidence>
<dbReference type="EMBL" id="CP014503">
    <property type="protein sequence ID" value="ANB14751.1"/>
    <property type="molecule type" value="Genomic_DNA"/>
</dbReference>
<evidence type="ECO:0000256" key="6">
    <source>
        <dbReference type="ARBA" id="ARBA00022982"/>
    </source>
</evidence>
<evidence type="ECO:0000256" key="3">
    <source>
        <dbReference type="ARBA" id="ARBA00012668"/>
    </source>
</evidence>
<keyword evidence="5" id="KW-1003">Cell membrane</keyword>
<proteinExistence type="inferred from homology"/>
<dbReference type="GO" id="GO:0005886">
    <property type="term" value="C:plasma membrane"/>
    <property type="evidence" value="ECO:0007669"/>
    <property type="project" value="UniProtKB-SubCell"/>
</dbReference>
<dbReference type="Gene3D" id="3.40.50.80">
    <property type="entry name" value="Nucleotide-binding domain of ferredoxin-NADP reductase (FNR) module"/>
    <property type="match status" value="2"/>
</dbReference>
<feature type="region of interest" description="Disordered" evidence="9">
    <location>
        <begin position="205"/>
        <end position="270"/>
    </location>
</feature>
<dbReference type="EC" id="1.16.1.9" evidence="3"/>
<reference evidence="11 12" key="1">
    <citation type="submission" date="2016-02" db="EMBL/GenBank/DDBJ databases">
        <title>Complete genome sequence and transcriptome regulation of the pentose utilising yeast Sugiyamaella lignohabitans.</title>
        <authorList>
            <person name="Bellasio M."/>
            <person name="Peymann A."/>
            <person name="Valli M."/>
            <person name="Sipitzky M."/>
            <person name="Graf A."/>
            <person name="Sauer M."/>
            <person name="Marx H."/>
            <person name="Mattanovich D."/>
        </authorList>
    </citation>
    <scope>NUCLEOTIDE SEQUENCE [LARGE SCALE GENOMIC DNA]</scope>
    <source>
        <strain evidence="11 12">CBS 10342</strain>
    </source>
</reference>
<evidence type="ECO:0000256" key="9">
    <source>
        <dbReference type="SAM" id="MobiDB-lite"/>
    </source>
</evidence>
<dbReference type="Proteomes" id="UP000189580">
    <property type="component" value="Chromosome b"/>
</dbReference>
<dbReference type="PANTHER" id="PTHR32361:SF9">
    <property type="entry name" value="FERRIC REDUCTASE TRANSMEMBRANE COMPONENT 3-RELATED"/>
    <property type="match status" value="1"/>
</dbReference>
<dbReference type="InterPro" id="IPR017938">
    <property type="entry name" value="Riboflavin_synthase-like_b-brl"/>
</dbReference>
<dbReference type="RefSeq" id="XP_018737228.1">
    <property type="nucleotide sequence ID" value="XM_018879297.1"/>
</dbReference>
<evidence type="ECO:0000313" key="11">
    <source>
        <dbReference type="EMBL" id="ANB14751.1"/>
    </source>
</evidence>
<keyword evidence="12" id="KW-1185">Reference proteome</keyword>
<accession>A0A167F2Q8</accession>
<protein>
    <recommendedName>
        <fullName evidence="3">ferric-chelate reductase (NADPH)</fullName>
        <ecNumber evidence="3">1.16.1.9</ecNumber>
    </recommendedName>
</protein>
<keyword evidence="5" id="KW-0472">Membrane</keyword>
<feature type="region of interest" description="Disordered" evidence="9">
    <location>
        <begin position="276"/>
        <end position="295"/>
    </location>
</feature>
<dbReference type="PROSITE" id="PS51384">
    <property type="entry name" value="FAD_FR"/>
    <property type="match status" value="1"/>
</dbReference>
<evidence type="ECO:0000259" key="10">
    <source>
        <dbReference type="PROSITE" id="PS51384"/>
    </source>
</evidence>
<dbReference type="SUPFAM" id="SSF63380">
    <property type="entry name" value="Riboflavin synthase domain-like"/>
    <property type="match status" value="1"/>
</dbReference>
<evidence type="ECO:0000256" key="2">
    <source>
        <dbReference type="ARBA" id="ARBA00006278"/>
    </source>
</evidence>
<feature type="compositionally biased region" description="Polar residues" evidence="9">
    <location>
        <begin position="238"/>
        <end position="247"/>
    </location>
</feature>
<gene>
    <name evidence="11" type="primary">FRE2</name>
    <name evidence="11" type="ORF">AWJ20_2358</name>
</gene>
<dbReference type="GO" id="GO:0015677">
    <property type="term" value="P:copper ion import"/>
    <property type="evidence" value="ECO:0007669"/>
    <property type="project" value="TreeGrafter"/>
</dbReference>
<dbReference type="KEGG" id="slb:AWJ20_2358"/>
<dbReference type="AlphaFoldDB" id="A0A167F2Q8"/>
<feature type="domain" description="FAD-binding FR-type" evidence="10">
    <location>
        <begin position="4"/>
        <end position="111"/>
    </location>
</feature>
<evidence type="ECO:0000256" key="4">
    <source>
        <dbReference type="ARBA" id="ARBA00022448"/>
    </source>
</evidence>
<dbReference type="InterPro" id="IPR013112">
    <property type="entry name" value="FAD-bd_8"/>
</dbReference>
<dbReference type="Pfam" id="PF08022">
    <property type="entry name" value="FAD_binding_8"/>
    <property type="match status" value="1"/>
</dbReference>
<feature type="compositionally biased region" description="Basic and acidic residues" evidence="9">
    <location>
        <begin position="248"/>
        <end position="262"/>
    </location>
</feature>
<organism evidence="11 12">
    <name type="scientific">Sugiyamaella lignohabitans</name>
    <dbReference type="NCBI Taxonomy" id="796027"/>
    <lineage>
        <taxon>Eukaryota</taxon>
        <taxon>Fungi</taxon>
        <taxon>Dikarya</taxon>
        <taxon>Ascomycota</taxon>
        <taxon>Saccharomycotina</taxon>
        <taxon>Dipodascomycetes</taxon>
        <taxon>Dipodascales</taxon>
        <taxon>Trichomonascaceae</taxon>
        <taxon>Sugiyamaella</taxon>
    </lineage>
</organism>
<dbReference type="GO" id="GO:0052851">
    <property type="term" value="F:ferric-chelate reductase (NADPH) activity"/>
    <property type="evidence" value="ECO:0007669"/>
    <property type="project" value="UniProtKB-EC"/>
</dbReference>
<comment type="similarity">
    <text evidence="2">Belongs to the ferric reductase (FRE) family.</text>
</comment>
<dbReference type="GeneID" id="30034260"/>
<dbReference type="GO" id="GO:0006879">
    <property type="term" value="P:intracellular iron ion homeostasis"/>
    <property type="evidence" value="ECO:0007669"/>
    <property type="project" value="TreeGrafter"/>
</dbReference>
<keyword evidence="6" id="KW-0249">Electron transport</keyword>
<dbReference type="InterPro" id="IPR039261">
    <property type="entry name" value="FNR_nucleotide-bd"/>
</dbReference>
<dbReference type="InterPro" id="IPR051410">
    <property type="entry name" value="Ferric/Cupric_Reductase"/>
</dbReference>
<name>A0A167F2Q8_9ASCO</name>
<comment type="subcellular location">
    <subcellularLocation>
        <location evidence="1">Cell membrane</location>
        <topology evidence="1">Multi-pass membrane protein</topology>
    </subcellularLocation>
</comment>
<dbReference type="PANTHER" id="PTHR32361">
    <property type="entry name" value="FERRIC/CUPRIC REDUCTASE TRANSMEMBRANE COMPONENT"/>
    <property type="match status" value="1"/>
</dbReference>
<dbReference type="InterPro" id="IPR017927">
    <property type="entry name" value="FAD-bd_FR_type"/>
</dbReference>
<sequence length="403" mass="45242">MSPAGKNRTSFAEICALSGDIINVRVRATVVWRPLPGEYVFIYINRKLWDAHPFSVVGPSSDGESFQLLCKARKGMTRRISKMLKSKGADKDHPSTIPVLIEGPYGVHCPVERYGEVLLIAGGVGITGVIPYVEYLTHSPDANPTRIKFVWAVQSRSDTRWIEERLLRLSNKVEIVVYAAARTAAKENQDVLKSFVYEDPLESDYPYANNNPYETDEKDPTTGKHAEFHFVGDDGDDNLSTTSSRYPESNDHDRERHDEKPQDLTSEYGRSLTLKVTGQRARPAVSGISSPKPPLPLPPKDFHGHMYGSMHTLNIEGTTAANSLVTKSHRRRLSRMEWYQRIQNGRADINTLVKEFFIGSSASACVLGCGPPPMMDTMRQSVAQHLDLNEHGRVDYFEEAYSW</sequence>
<evidence type="ECO:0000256" key="5">
    <source>
        <dbReference type="ARBA" id="ARBA00022475"/>
    </source>
</evidence>
<evidence type="ECO:0000256" key="7">
    <source>
        <dbReference type="ARBA" id="ARBA00023002"/>
    </source>
</evidence>
<evidence type="ECO:0000313" key="12">
    <source>
        <dbReference type="Proteomes" id="UP000189580"/>
    </source>
</evidence>
<evidence type="ECO:0000256" key="8">
    <source>
        <dbReference type="ARBA" id="ARBA00048483"/>
    </source>
</evidence>
<keyword evidence="4" id="KW-0813">Transport</keyword>
<dbReference type="Pfam" id="PF08030">
    <property type="entry name" value="NAD_binding_6"/>
    <property type="match status" value="1"/>
</dbReference>
<dbReference type="InterPro" id="IPR013121">
    <property type="entry name" value="Fe_red_NAD-bd_6"/>
</dbReference>
<keyword evidence="7" id="KW-0560">Oxidoreductase</keyword>
<dbReference type="CDD" id="cd06186">
    <property type="entry name" value="NOX_Duox_like_FAD_NADP"/>
    <property type="match status" value="1"/>
</dbReference>
<dbReference type="OrthoDB" id="167398at2759"/>
<comment type="catalytic activity">
    <reaction evidence="8">
        <text>2 a Fe(II)-siderophore + NADP(+) + H(+) = 2 a Fe(III)-siderophore + NADPH</text>
        <dbReference type="Rhea" id="RHEA:28795"/>
        <dbReference type="Rhea" id="RHEA-COMP:11342"/>
        <dbReference type="Rhea" id="RHEA-COMP:11344"/>
        <dbReference type="ChEBI" id="CHEBI:15378"/>
        <dbReference type="ChEBI" id="CHEBI:29033"/>
        <dbReference type="ChEBI" id="CHEBI:29034"/>
        <dbReference type="ChEBI" id="CHEBI:57783"/>
        <dbReference type="ChEBI" id="CHEBI:58349"/>
        <dbReference type="EC" id="1.16.1.9"/>
    </reaction>
</comment>